<dbReference type="HOGENOM" id="CLU_042505_0_0_6"/>
<dbReference type="RefSeq" id="WP_011154415.1">
    <property type="nucleotide sequence ID" value="NZ_AFOY02000029.1"/>
</dbReference>
<comment type="caution">
    <text evidence="2">The sequence shown here is derived from an EMBL/GenBank/DDBJ whole genome shotgun (WGS) entry which is preliminary data.</text>
</comment>
<keyword evidence="1" id="KW-0732">Signal</keyword>
<dbReference type="Gene3D" id="2.40.160.20">
    <property type="match status" value="1"/>
</dbReference>
<gene>
    <name evidence="2" type="ORF">HK44_029095</name>
</gene>
<evidence type="ECO:0000256" key="1">
    <source>
        <dbReference type="SAM" id="SignalP"/>
    </source>
</evidence>
<evidence type="ECO:0000313" key="3">
    <source>
        <dbReference type="Proteomes" id="UP000022611"/>
    </source>
</evidence>
<reference evidence="2 3" key="1">
    <citation type="journal article" date="2011" name="J. Bacteriol.">
        <title>Draft genome sequence of the polycyclic aromatic hydrocarbon-degrading, genetically engineered bioluminescent bioreporter Pseudomonas fluorescens HK44.</title>
        <authorList>
            <person name="Chauhan A."/>
            <person name="Layton A.C."/>
            <person name="Williams D.E."/>
            <person name="Smartt A.E."/>
            <person name="Ripp S."/>
            <person name="Karpinets T.V."/>
            <person name="Brown S.D."/>
            <person name="Sayler G.S."/>
        </authorList>
    </citation>
    <scope>NUCLEOTIDE SEQUENCE [LARGE SCALE GENOMIC DNA]</scope>
    <source>
        <strain evidence="2 3">HK44</strain>
        <plasmid evidence="2">pUTK21</plasmid>
    </source>
</reference>
<dbReference type="SUPFAM" id="SSF56925">
    <property type="entry name" value="OMPA-like"/>
    <property type="match status" value="1"/>
</dbReference>
<dbReference type="InterPro" id="IPR011250">
    <property type="entry name" value="OMP/PagP_B-barrel"/>
</dbReference>
<proteinExistence type="predicted"/>
<sequence>MKIIMIKRTICLVYPLFCLASPTWAEESPWTYRIGMTNIAFDASAKVYLNGQRVPGGSADASDNNALTFDFGYAINDQWNVRAIVGIPPTTKVTGAGTLPGIQLGKITYAPTVLTLNYNLPALGPVRPHIGAGVNYTRILESRDANLKSFDADHAWSPALHVGADIDVNRGWFVSIDIRKLYLKTDASGYLGPQEAKARVTLDPLLTSIAIGRQF</sequence>
<dbReference type="PANTHER" id="PTHR36920">
    <property type="match status" value="1"/>
</dbReference>
<keyword evidence="2" id="KW-0614">Plasmid</keyword>
<dbReference type="InterPro" id="IPR005618">
    <property type="entry name" value="OMPW"/>
</dbReference>
<evidence type="ECO:0000313" key="2">
    <source>
        <dbReference type="EMBL" id="EXF90975.1"/>
    </source>
</evidence>
<dbReference type="AlphaFoldDB" id="A0A010SCE3"/>
<feature type="chain" id="PRO_5001457718" evidence="1">
    <location>
        <begin position="26"/>
        <end position="215"/>
    </location>
</feature>
<dbReference type="GO" id="GO:0019867">
    <property type="term" value="C:outer membrane"/>
    <property type="evidence" value="ECO:0007669"/>
    <property type="project" value="InterPro"/>
</dbReference>
<feature type="signal peptide" evidence="1">
    <location>
        <begin position="1"/>
        <end position="25"/>
    </location>
</feature>
<dbReference type="Pfam" id="PF03922">
    <property type="entry name" value="OmpW"/>
    <property type="match status" value="1"/>
</dbReference>
<organism evidence="2 3">
    <name type="scientific">Pseudomonas fluorescens HK44</name>
    <dbReference type="NCBI Taxonomy" id="1042209"/>
    <lineage>
        <taxon>Bacteria</taxon>
        <taxon>Pseudomonadati</taxon>
        <taxon>Pseudomonadota</taxon>
        <taxon>Gammaproteobacteria</taxon>
        <taxon>Pseudomonadales</taxon>
        <taxon>Pseudomonadaceae</taxon>
        <taxon>Pseudomonas</taxon>
    </lineage>
</organism>
<geneLocation type="plasmid" evidence="2">
    <name>pUTK21</name>
</geneLocation>
<dbReference type="EMBL" id="AFOY02000029">
    <property type="protein sequence ID" value="EXF90975.1"/>
    <property type="molecule type" value="Genomic_DNA"/>
</dbReference>
<dbReference type="PANTHER" id="PTHR36920:SF1">
    <property type="entry name" value="OUTER MEMBRANE PROTEIN W"/>
    <property type="match status" value="1"/>
</dbReference>
<name>A0A010SCE3_PSEFL</name>
<dbReference type="Proteomes" id="UP000022611">
    <property type="component" value="Unassembled WGS sequence"/>
</dbReference>
<accession>A0A010SCE3</accession>
<dbReference type="PATRIC" id="fig|1042209.11.peg.17"/>
<dbReference type="GO" id="GO:0055085">
    <property type="term" value="P:transmembrane transport"/>
    <property type="evidence" value="ECO:0007669"/>
    <property type="project" value="TreeGrafter"/>
</dbReference>
<protein>
    <submittedName>
        <fullName evidence="2">Dibenzothiophene metabolism operon protein doxH</fullName>
    </submittedName>
</protein>